<evidence type="ECO:0000256" key="2">
    <source>
        <dbReference type="ARBA" id="ARBA00022737"/>
    </source>
</evidence>
<dbReference type="EMBL" id="GGEC01038281">
    <property type="protein sequence ID" value="MBX18765.1"/>
    <property type="molecule type" value="Transcribed_RNA"/>
</dbReference>
<dbReference type="InterPro" id="IPR049916">
    <property type="entry name" value="WDR72-like"/>
</dbReference>
<dbReference type="PANTHER" id="PTHR44099">
    <property type="entry name" value="RABCONNECTIN-3B, ISOFORM A"/>
    <property type="match status" value="1"/>
</dbReference>
<feature type="region of interest" description="Disordered" evidence="4">
    <location>
        <begin position="1073"/>
        <end position="1093"/>
    </location>
</feature>
<keyword evidence="1 3" id="KW-0853">WD repeat</keyword>
<dbReference type="InterPro" id="IPR001680">
    <property type="entry name" value="WD40_rpt"/>
</dbReference>
<name>A0A2P2LLD6_RHIMU</name>
<feature type="region of interest" description="Disordered" evidence="4">
    <location>
        <begin position="841"/>
        <end position="861"/>
    </location>
</feature>
<dbReference type="SMART" id="SM00320">
    <property type="entry name" value="WD40"/>
    <property type="match status" value="5"/>
</dbReference>
<evidence type="ECO:0000313" key="5">
    <source>
        <dbReference type="EMBL" id="MBX18761.1"/>
    </source>
</evidence>
<accession>A0A2P2LLD6</accession>
<dbReference type="EMBL" id="GGEC01038277">
    <property type="protein sequence ID" value="MBX18761.1"/>
    <property type="molecule type" value="Transcribed_RNA"/>
</dbReference>
<evidence type="ECO:0000256" key="4">
    <source>
        <dbReference type="SAM" id="MobiDB-lite"/>
    </source>
</evidence>
<dbReference type="InterPro" id="IPR019775">
    <property type="entry name" value="WD40_repeat_CS"/>
</dbReference>
<dbReference type="PROSITE" id="PS50082">
    <property type="entry name" value="WD_REPEATS_2"/>
    <property type="match status" value="1"/>
</dbReference>
<dbReference type="GO" id="GO:0005737">
    <property type="term" value="C:cytoplasm"/>
    <property type="evidence" value="ECO:0007669"/>
    <property type="project" value="TreeGrafter"/>
</dbReference>
<organism evidence="5">
    <name type="scientific">Rhizophora mucronata</name>
    <name type="common">Asiatic mangrove</name>
    <dbReference type="NCBI Taxonomy" id="61149"/>
    <lineage>
        <taxon>Eukaryota</taxon>
        <taxon>Viridiplantae</taxon>
        <taxon>Streptophyta</taxon>
        <taxon>Embryophyta</taxon>
        <taxon>Tracheophyta</taxon>
        <taxon>Spermatophyta</taxon>
        <taxon>Magnoliopsida</taxon>
        <taxon>eudicotyledons</taxon>
        <taxon>Gunneridae</taxon>
        <taxon>Pentapetalae</taxon>
        <taxon>rosids</taxon>
        <taxon>fabids</taxon>
        <taxon>Malpighiales</taxon>
        <taxon>Rhizophoraceae</taxon>
        <taxon>Rhizophora</taxon>
    </lineage>
</organism>
<dbReference type="PROSITE" id="PS00678">
    <property type="entry name" value="WD_REPEATS_1"/>
    <property type="match status" value="1"/>
</dbReference>
<dbReference type="PANTHER" id="PTHR44099:SF4">
    <property type="entry name" value="RABCONNECTIN-3B, ISOFORM A"/>
    <property type="match status" value="1"/>
</dbReference>
<dbReference type="EMBL" id="GGEC01038276">
    <property type="protein sequence ID" value="MBX18760.1"/>
    <property type="molecule type" value="Transcribed_RNA"/>
</dbReference>
<evidence type="ECO:0000256" key="3">
    <source>
        <dbReference type="PROSITE-ProRule" id="PRU00221"/>
    </source>
</evidence>
<evidence type="ECO:0000256" key="1">
    <source>
        <dbReference type="ARBA" id="ARBA00022574"/>
    </source>
</evidence>
<feature type="compositionally biased region" description="Low complexity" evidence="4">
    <location>
        <begin position="1082"/>
        <end position="1092"/>
    </location>
</feature>
<keyword evidence="2" id="KW-0677">Repeat</keyword>
<reference evidence="5" key="1">
    <citation type="submission" date="2018-02" db="EMBL/GenBank/DDBJ databases">
        <title>Rhizophora mucronata_Transcriptome.</title>
        <authorList>
            <person name="Meera S.P."/>
            <person name="Sreeshan A."/>
            <person name="Augustine A."/>
        </authorList>
    </citation>
    <scope>NUCLEOTIDE SEQUENCE</scope>
    <source>
        <tissue evidence="5">Leaf</tissue>
    </source>
</reference>
<sequence>MKCRSVACIWPETPPAHRVTAAAALNHPPTLYTGGSDGSIIWWNLSFSDLGSNAEIKAVAMLCGHAASIADLAICYPMGNSGDEKIDDSSDDVAGSGGYGALFSACTDGVLCVWSRGSGHCRRRRKLPPWVGSPSVVRALPVSPRYVCIGCCFVEHAVHLSDHHADQCVEGGVEGTMDKESQQGRPSKCTIVVVDSYSLAIVQTVFHGNLSIGPLKFMDVVFSGENGERHSVLMADSIGRVQLVPILKDSNPDIEGGSALHKSSKLEAAICGSDLGGVSSVMFIATCGNLIVHVLKDRCIFRLLTSDSTIGEISLLDNCTLSHVLGGFFLGNGDTTHMQNCLDSSENICENFVVWSSTGFAIMYHISYLNSIFRYETLCEIPASRPFDMKRLVSFIQLKNYVLRIESVCFHVEEPLQWKSNITIWSSCQKHLNHKQPPHECKMLGKIDSFADWVSSSTLPCKPDDPIDRKMEITFSQISAPSAEKEHNNHKNVRKYSFLHNGRTISSSMVISESLFVPYAVVYGFFSGEIEVVYLDVFLGPDSEGGSPHCGGDSHASRQHLLGHTGAVLCLASHRMIGRSKGWSFSHVLVSGSMDCTVCIWDLDTGNLITVMHQHVAPVRQIILPPVQTECPWSDCFLSVGEDSCVALASLETLRVERMFPGHPSYPGKVVWDGVRGYIACLCLSSSGRSNVFDVLYIWDVKTGARERVLRGTASHSMLDHFYKGISVNSISGSISNANTSVSALLLPIIDDGSFSQSELSYVEKGANSSNMQSGMTKVLQLPISPTCIKNKIFENQSSSILSFLQANKDSIRCSCPFPGIASISFDLASLMFTYQKSGSVTNDRGKQRNTSAKVPETSTPSPCHVALDDGLDSNGVAAVKLEEHEWIKSLEEYLLRFSLSFLHLWNIDSELDKLLITDMKLKKPVNFIVASGLQGDKGSLTLTFPGSSAILELWKSSSEFCALRSLTVVSIAQRMISLSHSSSSAGSALAAFYTRNFADRVPDIKPPLLQLLVSFWQDDSEHIRMAARTLFHCAASRAIPLPLSGQKGNDNVNLVRPLSGSGEIRDEFSRLGGTSADGLTSNMSSESQSISQDKESCNRSLKAQGITQEEQSKIVAWLESFELQDWISCVGGTSQDAMTSHIIVAATLAVWYPSIVKPSLATLVVHPLIKLVMAMNGKYSSSAAELLAEGMESAWKACCSSEIPRLIGDIFFQVEVVSGSSSNSAGHHSAVSSSIREALVGILLPSLATADILAFLTVIESQIWSTASDSPMHLIALTTIIRVVRASPRVLAQHLDKICRWSTLSYIPWILATQSCAKLASRVQ</sequence>
<dbReference type="EMBL" id="GGEC01038282">
    <property type="protein sequence ID" value="MBX18766.1"/>
    <property type="molecule type" value="Transcribed_RNA"/>
</dbReference>
<dbReference type="InterPro" id="IPR015943">
    <property type="entry name" value="WD40/YVTN_repeat-like_dom_sf"/>
</dbReference>
<dbReference type="Gene3D" id="2.130.10.10">
    <property type="entry name" value="YVTN repeat-like/Quinoprotein amine dehydrogenase"/>
    <property type="match status" value="2"/>
</dbReference>
<feature type="repeat" description="WD" evidence="3">
    <location>
        <begin position="589"/>
        <end position="611"/>
    </location>
</feature>
<dbReference type="EMBL" id="GGEC01038280">
    <property type="protein sequence ID" value="MBX18764.1"/>
    <property type="molecule type" value="Transcribed_RNA"/>
</dbReference>
<dbReference type="Pfam" id="PF00400">
    <property type="entry name" value="WD40"/>
    <property type="match status" value="1"/>
</dbReference>
<dbReference type="InterPro" id="IPR036322">
    <property type="entry name" value="WD40_repeat_dom_sf"/>
</dbReference>
<protein>
    <submittedName>
        <fullName evidence="5">Uncharacterized protein LOC105129116 isoform X3</fullName>
    </submittedName>
</protein>
<proteinExistence type="predicted"/>
<dbReference type="SUPFAM" id="SSF50978">
    <property type="entry name" value="WD40 repeat-like"/>
    <property type="match status" value="1"/>
</dbReference>